<dbReference type="PANTHER" id="PTHR28270">
    <property type="entry name" value="MEDIATOR OF RNA POLYMERASE II TRANSCRIPTION SUBUNIT 19"/>
    <property type="match status" value="1"/>
</dbReference>
<evidence type="ECO:0000256" key="4">
    <source>
        <dbReference type="ARBA" id="ARBA00023015"/>
    </source>
</evidence>
<evidence type="ECO:0000256" key="8">
    <source>
        <dbReference type="ARBA" id="ARBA00032018"/>
    </source>
</evidence>
<evidence type="ECO:0000313" key="12">
    <source>
        <dbReference type="Proteomes" id="UP000016088"/>
    </source>
</evidence>
<dbReference type="PANTHER" id="PTHR28270:SF1">
    <property type="entry name" value="MEDIATOR OF RNA POLYMERASE II TRANSCRIPTION SUBUNIT 19"/>
    <property type="match status" value="1"/>
</dbReference>
<dbReference type="OMA" id="MRGDDMS"/>
<evidence type="ECO:0000256" key="9">
    <source>
        <dbReference type="RuleBase" id="RU364151"/>
    </source>
</evidence>
<dbReference type="GeneID" id="25033073"/>
<dbReference type="GO" id="GO:0006367">
    <property type="term" value="P:transcription initiation at RNA polymerase II promoter"/>
    <property type="evidence" value="ECO:0007669"/>
    <property type="project" value="EnsemblFungi"/>
</dbReference>
<dbReference type="OrthoDB" id="2160599at2759"/>
<gene>
    <name evidence="9" type="primary">MED19</name>
    <name evidence="11" type="ORF">SOCG_04109</name>
</gene>
<dbReference type="VEuPathDB" id="FungiDB:SOCG_04109"/>
<comment type="similarity">
    <text evidence="2 9">Belongs to the Mediator complex subunit 19 family.</text>
</comment>
<dbReference type="GO" id="GO:0070847">
    <property type="term" value="C:core mediator complex"/>
    <property type="evidence" value="ECO:0007669"/>
    <property type="project" value="TreeGrafter"/>
</dbReference>
<keyword evidence="6 9" id="KW-0804">Transcription</keyword>
<name>S9R9M9_SCHOY</name>
<evidence type="ECO:0000256" key="2">
    <source>
        <dbReference type="ARBA" id="ARBA00009259"/>
    </source>
</evidence>
<evidence type="ECO:0000313" key="11">
    <source>
        <dbReference type="EMBL" id="EPX70849.1"/>
    </source>
</evidence>
<evidence type="ECO:0000256" key="6">
    <source>
        <dbReference type="ARBA" id="ARBA00023163"/>
    </source>
</evidence>
<keyword evidence="4 9" id="KW-0805">Transcription regulation</keyword>
<accession>S9R9M9</accession>
<evidence type="ECO:0000256" key="10">
    <source>
        <dbReference type="SAM" id="MobiDB-lite"/>
    </source>
</evidence>
<evidence type="ECO:0000256" key="3">
    <source>
        <dbReference type="ARBA" id="ARBA00019615"/>
    </source>
</evidence>
<comment type="subunit">
    <text evidence="9">Component of the Mediator complex.</text>
</comment>
<dbReference type="RefSeq" id="XP_013020405.1">
    <property type="nucleotide sequence ID" value="XM_013164951.1"/>
</dbReference>
<keyword evidence="5 9" id="KW-0010">Activator</keyword>
<organism evidence="11 12">
    <name type="scientific">Schizosaccharomyces octosporus (strain yFS286)</name>
    <name type="common">Fission yeast</name>
    <name type="synonym">Octosporomyces octosporus</name>
    <dbReference type="NCBI Taxonomy" id="483514"/>
    <lineage>
        <taxon>Eukaryota</taxon>
        <taxon>Fungi</taxon>
        <taxon>Dikarya</taxon>
        <taxon>Ascomycota</taxon>
        <taxon>Taphrinomycotina</taxon>
        <taxon>Schizosaccharomycetes</taxon>
        <taxon>Schizosaccharomycetales</taxon>
        <taxon>Schizosaccharomycetaceae</taxon>
        <taxon>Schizosaccharomyces</taxon>
    </lineage>
</organism>
<dbReference type="InterPro" id="IPR013942">
    <property type="entry name" value="Mediator_Med19_fun"/>
</dbReference>
<feature type="region of interest" description="Disordered" evidence="10">
    <location>
        <begin position="109"/>
        <end position="140"/>
    </location>
</feature>
<evidence type="ECO:0000256" key="7">
    <source>
        <dbReference type="ARBA" id="ARBA00023242"/>
    </source>
</evidence>
<reference evidence="11 12" key="1">
    <citation type="journal article" date="2011" name="Science">
        <title>Comparative functional genomics of the fission yeasts.</title>
        <authorList>
            <person name="Rhind N."/>
            <person name="Chen Z."/>
            <person name="Yassour M."/>
            <person name="Thompson D.A."/>
            <person name="Haas B.J."/>
            <person name="Habib N."/>
            <person name="Wapinski I."/>
            <person name="Roy S."/>
            <person name="Lin M.F."/>
            <person name="Heiman D.I."/>
            <person name="Young S.K."/>
            <person name="Furuya K."/>
            <person name="Guo Y."/>
            <person name="Pidoux A."/>
            <person name="Chen H.M."/>
            <person name="Robbertse B."/>
            <person name="Goldberg J.M."/>
            <person name="Aoki K."/>
            <person name="Bayne E.H."/>
            <person name="Berlin A.M."/>
            <person name="Desjardins C.A."/>
            <person name="Dobbs E."/>
            <person name="Dukaj L."/>
            <person name="Fan L."/>
            <person name="FitzGerald M.G."/>
            <person name="French C."/>
            <person name="Gujja S."/>
            <person name="Hansen K."/>
            <person name="Keifenheim D."/>
            <person name="Levin J.Z."/>
            <person name="Mosher R.A."/>
            <person name="Mueller C.A."/>
            <person name="Pfiffner J."/>
            <person name="Priest M."/>
            <person name="Russ C."/>
            <person name="Smialowska A."/>
            <person name="Swoboda P."/>
            <person name="Sykes S.M."/>
            <person name="Vaughn M."/>
            <person name="Vengrova S."/>
            <person name="Yoder R."/>
            <person name="Zeng Q."/>
            <person name="Allshire R."/>
            <person name="Baulcombe D."/>
            <person name="Birren B.W."/>
            <person name="Brown W."/>
            <person name="Ekwall K."/>
            <person name="Kellis M."/>
            <person name="Leatherwood J."/>
            <person name="Levin H."/>
            <person name="Margalit H."/>
            <person name="Martienssen R."/>
            <person name="Nieduszynski C.A."/>
            <person name="Spatafora J.W."/>
            <person name="Friedman N."/>
            <person name="Dalgaard J.Z."/>
            <person name="Baumann P."/>
            <person name="Niki H."/>
            <person name="Regev A."/>
            <person name="Nusbaum C."/>
        </authorList>
    </citation>
    <scope>NUCLEOTIDE SEQUENCE [LARGE SCALE GENOMIC DNA]</scope>
    <source>
        <strain evidence="12">yFS286</strain>
    </source>
</reference>
<protein>
    <recommendedName>
        <fullName evidence="3 9">Mediator of RNA polymerase II transcription subunit 19</fullName>
    </recommendedName>
    <alternativeName>
        <fullName evidence="8 9">Mediator complex subunit 19</fullName>
    </alternativeName>
</protein>
<dbReference type="HOGENOM" id="CLU_1856455_0_0_1"/>
<dbReference type="GO" id="GO:0003712">
    <property type="term" value="F:transcription coregulator activity"/>
    <property type="evidence" value="ECO:0007669"/>
    <property type="project" value="InterPro"/>
</dbReference>
<proteinExistence type="inferred from homology"/>
<keyword evidence="12" id="KW-1185">Reference proteome</keyword>
<dbReference type="GO" id="GO:0006357">
    <property type="term" value="P:regulation of transcription by RNA polymerase II"/>
    <property type="evidence" value="ECO:0007669"/>
    <property type="project" value="InterPro"/>
</dbReference>
<sequence>MPELPKYHYVGSVQYQPVKPSPHENLTELYGLSELAKKVGRIDEHGNKRKMRRSYKAYIQDLPGHNEIIKDDTLKQWLANPIMEDVSVDEDQLIQAFSHVQPGILPGFNPKVFGLDDDAPVGPGSRDSSQPKSPVRTRRP</sequence>
<comment type="subcellular location">
    <subcellularLocation>
        <location evidence="1 9">Nucleus</location>
    </subcellularLocation>
</comment>
<dbReference type="AlphaFoldDB" id="S9R9M9"/>
<dbReference type="eggNOG" id="ENOG502R765">
    <property type="taxonomic scope" value="Eukaryota"/>
</dbReference>
<dbReference type="EMBL" id="KE503208">
    <property type="protein sequence ID" value="EPX70849.1"/>
    <property type="molecule type" value="Genomic_DNA"/>
</dbReference>
<keyword evidence="7 9" id="KW-0539">Nucleus</keyword>
<dbReference type="Pfam" id="PF08633">
    <property type="entry name" value="Rox3"/>
    <property type="match status" value="1"/>
</dbReference>
<dbReference type="Proteomes" id="UP000016088">
    <property type="component" value="Unassembled WGS sequence"/>
</dbReference>
<evidence type="ECO:0000256" key="1">
    <source>
        <dbReference type="ARBA" id="ARBA00004123"/>
    </source>
</evidence>
<evidence type="ECO:0000256" key="5">
    <source>
        <dbReference type="ARBA" id="ARBA00023159"/>
    </source>
</evidence>
<dbReference type="GO" id="GO:0016592">
    <property type="term" value="C:mediator complex"/>
    <property type="evidence" value="ECO:0007669"/>
    <property type="project" value="EnsemblFungi"/>
</dbReference>
<comment type="function">
    <text evidence="9">Component of the Mediator complex, a coactivator involved in the regulated transcription of nearly all RNA polymerase II-dependent genes. Mediator functions as a bridge to convey information from gene-specific regulatory proteins to the basal RNA polymerase II transcription machinery. Mediator is recruited to promoters by direct interactions with regulatory proteins and serves as a scaffold for the assembly of a functional preinitiation complex with RNA polymerase II and the general transcription factors.</text>
</comment>